<name>A0ABY5ML95_9HYPH</name>
<sequence>MDQKFFDAGRPVIGTILLATDLVTENDIRAIMPPKVTVCATRVPFENPTSPEQLRRTLPHLGEAARWVVPGVPLSALYFSCTSATVVLGEEKVAAAIAEGRPGIAPITPIMAAKRAFRALGARRIAVMTPYIADTATAIVNHLEGHGFEVVNAHGLDMEDDRDMARLDPRLIIEAAEDAMVAGAEALFISCTALPAATLAPEIERRIGCPVVTSNLAGLWMAMRRAGVDDSLPEKGRLLTCPLPPALA</sequence>
<evidence type="ECO:0000313" key="2">
    <source>
        <dbReference type="Proteomes" id="UP001342418"/>
    </source>
</evidence>
<dbReference type="PANTHER" id="PTHR40267">
    <property type="entry name" value="BLR3294 PROTEIN"/>
    <property type="match status" value="1"/>
</dbReference>
<protein>
    <submittedName>
        <fullName evidence="1">Arylmalonate decarboxylase</fullName>
        <ecNumber evidence="1">4.1.1.76</ecNumber>
    </submittedName>
</protein>
<accession>A0ABY5ML95</accession>
<dbReference type="PANTHER" id="PTHR40267:SF1">
    <property type="entry name" value="BLR3294 PROTEIN"/>
    <property type="match status" value="1"/>
</dbReference>
<organism evidence="1 2">
    <name type="scientific">Nitratireductor thuwali</name>
    <dbReference type="NCBI Taxonomy" id="2267699"/>
    <lineage>
        <taxon>Bacteria</taxon>
        <taxon>Pseudomonadati</taxon>
        <taxon>Pseudomonadota</taxon>
        <taxon>Alphaproteobacteria</taxon>
        <taxon>Hyphomicrobiales</taxon>
        <taxon>Phyllobacteriaceae</taxon>
        <taxon>Nitratireductor</taxon>
    </lineage>
</organism>
<dbReference type="GO" id="GO:0047436">
    <property type="term" value="F:arylmalonate decarboxylase activity"/>
    <property type="evidence" value="ECO:0007669"/>
    <property type="project" value="UniProtKB-EC"/>
</dbReference>
<dbReference type="Proteomes" id="UP001342418">
    <property type="component" value="Chromosome"/>
</dbReference>
<dbReference type="Pfam" id="PF17645">
    <property type="entry name" value="Amdase"/>
    <property type="match status" value="1"/>
</dbReference>
<dbReference type="EMBL" id="CP030941">
    <property type="protein sequence ID" value="UUP18755.1"/>
    <property type="molecule type" value="Genomic_DNA"/>
</dbReference>
<dbReference type="Gene3D" id="3.40.50.12500">
    <property type="match status" value="1"/>
</dbReference>
<gene>
    <name evidence="1" type="ORF">NTH_03239</name>
</gene>
<dbReference type="PIRSF" id="PIRSF015736">
    <property type="entry name" value="MI"/>
    <property type="match status" value="1"/>
</dbReference>
<dbReference type="EC" id="4.1.1.76" evidence="1"/>
<keyword evidence="2" id="KW-1185">Reference proteome</keyword>
<dbReference type="InterPro" id="IPR053714">
    <property type="entry name" value="Iso_Racemase_Enz_sf"/>
</dbReference>
<dbReference type="RefSeq" id="WP_338530961.1">
    <property type="nucleotide sequence ID" value="NZ_CP030941.1"/>
</dbReference>
<proteinExistence type="predicted"/>
<evidence type="ECO:0000313" key="1">
    <source>
        <dbReference type="EMBL" id="UUP18755.1"/>
    </source>
</evidence>
<keyword evidence="1" id="KW-0456">Lyase</keyword>
<dbReference type="InterPro" id="IPR026286">
    <property type="entry name" value="MaiA/AMDase"/>
</dbReference>
<reference evidence="1 2" key="1">
    <citation type="submission" date="2018-07" db="EMBL/GenBank/DDBJ databases">
        <title>Genome sequence of Nitratireductor thuwali#1536.</title>
        <authorList>
            <person name="Michoud G."/>
            <person name="Merlino G."/>
            <person name="Sefrji F.O."/>
            <person name="Daffonchio D."/>
        </authorList>
    </citation>
    <scope>NUCLEOTIDE SEQUENCE [LARGE SCALE GENOMIC DNA]</scope>
    <source>
        <strain evidence="2">Nit1536</strain>
    </source>
</reference>